<evidence type="ECO:0000256" key="4">
    <source>
        <dbReference type="ARBA" id="ARBA00022723"/>
    </source>
</evidence>
<sequence>MRAWAVVETGQPLQAMDWPTPEPQGGEVLIEVTHCGVCHSDLHIWEGGYDLGSRGRLSLQDRGVVLPLAMGHEIAGRVAAMGPEAKGVAVGEAKVVYPWIGCGRCERCAAGEDNMCPNAARTLGIYRQGGYATHVLVPDAKYLVPVEGTDPAVAATYACSGITVYSAIRKLGDMPPDRAVVLVGAGGLGLAAIHMLKALGHHRIVSVDVSDEKLAAARAAGATETVLAAPGGGAEATAAIVAACGGPAMAVIDLVNGSATARFAFDALGKGGVLVQVGLFGGEITVPLPIMAIRALTLQGSYVGSPADLRAVMALAKAGKLTALPVSTAPMAQAGTVLERLRDGKVTGRVVLRAEAA</sequence>
<dbReference type="InterPro" id="IPR002328">
    <property type="entry name" value="ADH_Zn_CS"/>
</dbReference>
<dbReference type="CDD" id="cd08240">
    <property type="entry name" value="6_hydroxyhexanoate_dh_like"/>
    <property type="match status" value="1"/>
</dbReference>
<feature type="domain" description="Enoyl reductase (ER)" evidence="8">
    <location>
        <begin position="10"/>
        <end position="352"/>
    </location>
</feature>
<dbReference type="SMART" id="SM00829">
    <property type="entry name" value="PKS_ER"/>
    <property type="match status" value="1"/>
</dbReference>
<name>A0ABV6IY42_9PROT</name>
<keyword evidence="5 7" id="KW-0862">Zinc</keyword>
<dbReference type="InterPro" id="IPR011032">
    <property type="entry name" value="GroES-like_sf"/>
</dbReference>
<comment type="caution">
    <text evidence="9">The sequence shown here is derived from an EMBL/GenBank/DDBJ whole genome shotgun (WGS) entry which is preliminary data.</text>
</comment>
<dbReference type="SUPFAM" id="SSF51735">
    <property type="entry name" value="NAD(P)-binding Rossmann-fold domains"/>
    <property type="match status" value="1"/>
</dbReference>
<dbReference type="Pfam" id="PF08240">
    <property type="entry name" value="ADH_N"/>
    <property type="match status" value="1"/>
</dbReference>
<evidence type="ECO:0000259" key="8">
    <source>
        <dbReference type="SMART" id="SM00829"/>
    </source>
</evidence>
<protein>
    <recommendedName>
        <fullName evidence="3">alcohol dehydrogenase</fullName>
        <ecNumber evidence="3">1.1.1.1</ecNumber>
    </recommendedName>
</protein>
<comment type="cofactor">
    <cofactor evidence="1 7">
        <name>Zn(2+)</name>
        <dbReference type="ChEBI" id="CHEBI:29105"/>
    </cofactor>
</comment>
<dbReference type="InterPro" id="IPR036291">
    <property type="entry name" value="NAD(P)-bd_dom_sf"/>
</dbReference>
<evidence type="ECO:0000313" key="9">
    <source>
        <dbReference type="EMBL" id="MFC0388534.1"/>
    </source>
</evidence>
<gene>
    <name evidence="9" type="ORF">ACFFIC_23760</name>
</gene>
<evidence type="ECO:0000256" key="5">
    <source>
        <dbReference type="ARBA" id="ARBA00022833"/>
    </source>
</evidence>
<evidence type="ECO:0000256" key="1">
    <source>
        <dbReference type="ARBA" id="ARBA00001947"/>
    </source>
</evidence>
<dbReference type="Gene3D" id="3.90.180.10">
    <property type="entry name" value="Medium-chain alcohol dehydrogenases, catalytic domain"/>
    <property type="match status" value="1"/>
</dbReference>
<evidence type="ECO:0000256" key="7">
    <source>
        <dbReference type="RuleBase" id="RU361277"/>
    </source>
</evidence>
<keyword evidence="4 7" id="KW-0479">Metal-binding</keyword>
<dbReference type="PROSITE" id="PS00059">
    <property type="entry name" value="ADH_ZINC"/>
    <property type="match status" value="1"/>
</dbReference>
<dbReference type="RefSeq" id="WP_377055042.1">
    <property type="nucleotide sequence ID" value="NZ_JBHLVZ010000084.1"/>
</dbReference>
<keyword evidence="6" id="KW-0560">Oxidoreductase</keyword>
<evidence type="ECO:0000256" key="6">
    <source>
        <dbReference type="ARBA" id="ARBA00023002"/>
    </source>
</evidence>
<reference evidence="9 10" key="1">
    <citation type="submission" date="2024-09" db="EMBL/GenBank/DDBJ databases">
        <authorList>
            <person name="Sun Q."/>
            <person name="Mori K."/>
        </authorList>
    </citation>
    <scope>NUCLEOTIDE SEQUENCE [LARGE SCALE GENOMIC DNA]</scope>
    <source>
        <strain evidence="9 10">CCM 7468</strain>
    </source>
</reference>
<dbReference type="Pfam" id="PF00107">
    <property type="entry name" value="ADH_zinc_N"/>
    <property type="match status" value="1"/>
</dbReference>
<dbReference type="EMBL" id="JBHLVZ010000084">
    <property type="protein sequence ID" value="MFC0388534.1"/>
    <property type="molecule type" value="Genomic_DNA"/>
</dbReference>
<comment type="similarity">
    <text evidence="2 7">Belongs to the zinc-containing alcohol dehydrogenase family.</text>
</comment>
<dbReference type="PANTHER" id="PTHR42940:SF8">
    <property type="entry name" value="VACUOLAR PROTEIN SORTING-ASSOCIATED PROTEIN 11"/>
    <property type="match status" value="1"/>
</dbReference>
<dbReference type="SUPFAM" id="SSF50129">
    <property type="entry name" value="GroES-like"/>
    <property type="match status" value="1"/>
</dbReference>
<dbReference type="InterPro" id="IPR020843">
    <property type="entry name" value="ER"/>
</dbReference>
<dbReference type="Gene3D" id="3.40.50.720">
    <property type="entry name" value="NAD(P)-binding Rossmann-like Domain"/>
    <property type="match status" value="1"/>
</dbReference>
<dbReference type="InterPro" id="IPR013154">
    <property type="entry name" value="ADH-like_N"/>
</dbReference>
<organism evidence="9 10">
    <name type="scientific">Muricoccus vinaceus</name>
    <dbReference type="NCBI Taxonomy" id="424704"/>
    <lineage>
        <taxon>Bacteria</taxon>
        <taxon>Pseudomonadati</taxon>
        <taxon>Pseudomonadota</taxon>
        <taxon>Alphaproteobacteria</taxon>
        <taxon>Acetobacterales</taxon>
        <taxon>Roseomonadaceae</taxon>
        <taxon>Muricoccus</taxon>
    </lineage>
</organism>
<evidence type="ECO:0000313" key="10">
    <source>
        <dbReference type="Proteomes" id="UP001589789"/>
    </source>
</evidence>
<proteinExistence type="inferred from homology"/>
<evidence type="ECO:0000256" key="3">
    <source>
        <dbReference type="ARBA" id="ARBA00013190"/>
    </source>
</evidence>
<keyword evidence="10" id="KW-1185">Reference proteome</keyword>
<dbReference type="EC" id="1.1.1.1" evidence="3"/>
<evidence type="ECO:0000256" key="2">
    <source>
        <dbReference type="ARBA" id="ARBA00008072"/>
    </source>
</evidence>
<dbReference type="InterPro" id="IPR013149">
    <property type="entry name" value="ADH-like_C"/>
</dbReference>
<dbReference type="PANTHER" id="PTHR42940">
    <property type="entry name" value="ALCOHOL DEHYDROGENASE 1-RELATED"/>
    <property type="match status" value="1"/>
</dbReference>
<dbReference type="Proteomes" id="UP001589789">
    <property type="component" value="Unassembled WGS sequence"/>
</dbReference>
<accession>A0ABV6IY42</accession>